<dbReference type="Pfam" id="PF26176">
    <property type="entry name" value="zf_C2H2_17_2"/>
    <property type="match status" value="1"/>
</dbReference>
<feature type="region of interest" description="Disordered" evidence="1">
    <location>
        <begin position="527"/>
        <end position="590"/>
    </location>
</feature>
<comment type="caution">
    <text evidence="3">The sequence shown here is derived from an EMBL/GenBank/DDBJ whole genome shotgun (WGS) entry which is preliminary data.</text>
</comment>
<dbReference type="Gene3D" id="3.30.160.60">
    <property type="entry name" value="Classic Zinc Finger"/>
    <property type="match status" value="1"/>
</dbReference>
<dbReference type="SMART" id="SM00355">
    <property type="entry name" value="ZnF_C2H2"/>
    <property type="match status" value="2"/>
</dbReference>
<name>A0A8H3F493_9LECA</name>
<gene>
    <name evidence="3" type="ORF">IMSHALPRED_004237</name>
</gene>
<sequence>MSPRVVLRFLDRLGHGLDFILLCNHKKNSLASSKKNQSGTTFKKSSLLAGSRGNEKKPHGQGSRPMDNCTGQQDYHASGQGHVDMEQSSFGLGASTVRPNHRNYTPDRTAQWAANSATNSDSTAGQIFPGYDSTSYRNDMPVTSVPHETSGAFSFPPSDMIQAPSQLFSMYQCYGVEETYHDMGATSAGSHFPGMDIAFEMPQGHAFDMTQFIQGEQRYTTATNNSSVNNLAYQTMTTGGFLPSPAEIHPPMVLGNNDGGYALPAEWDHQVMYQDNAMGVSQPLEYSPASGLAPSMSSSYSQHSFLGHLPDTPVSMDLHEDWPIGESGPVNESFSHFSAGGTTSTMQIQRPFDLPVDSESTIRPSNSFQRTPLSMDAWIGPEMMDPAFGFSSYPGLDGSRRSSDGEAGRNARENPLYKAVPQEDGLYHCPFAVTDGCSKSPEKLKCNYDKHLDSHLKPYRCKSNECSDTHFSSTACLLRHEREAHGMHGHGAKPFLCKFEGCERAHENHGFPRRWNLLDHMKRVHGYSASEQSNNSDSPSPSDSSSHKDPANGQRKRRTPSPMENGVAKRAKVATSRADGQASTTSASGSIAAVIREQQVPQQSQQYSPEELPLPEHQARMEPRLKNLDYSDSLALEQYQGGSAMFEVFARRFYGRK</sequence>
<dbReference type="EMBL" id="CAJPDT010000020">
    <property type="protein sequence ID" value="CAF9918207.1"/>
    <property type="molecule type" value="Genomic_DNA"/>
</dbReference>
<feature type="compositionally biased region" description="Polar residues" evidence="1">
    <location>
        <begin position="30"/>
        <end position="44"/>
    </location>
</feature>
<dbReference type="OrthoDB" id="5062908at2759"/>
<evidence type="ECO:0000256" key="1">
    <source>
        <dbReference type="SAM" id="MobiDB-lite"/>
    </source>
</evidence>
<evidence type="ECO:0000313" key="4">
    <source>
        <dbReference type="Proteomes" id="UP000664534"/>
    </source>
</evidence>
<dbReference type="Proteomes" id="UP000664534">
    <property type="component" value="Unassembled WGS sequence"/>
</dbReference>
<dbReference type="InterPro" id="IPR013087">
    <property type="entry name" value="Znf_C2H2_type"/>
</dbReference>
<evidence type="ECO:0000259" key="2">
    <source>
        <dbReference type="SMART" id="SM00355"/>
    </source>
</evidence>
<dbReference type="InterPro" id="IPR059095">
    <property type="entry name" value="Znf_C2H2_17_2nd"/>
</dbReference>
<dbReference type="InterPro" id="IPR059009">
    <property type="entry name" value="Znf_C2H2_17_1st"/>
</dbReference>
<feature type="domain" description="C2H2-type" evidence="2">
    <location>
        <begin position="495"/>
        <end position="525"/>
    </location>
</feature>
<organism evidence="3 4">
    <name type="scientific">Imshaugia aleurites</name>
    <dbReference type="NCBI Taxonomy" id="172621"/>
    <lineage>
        <taxon>Eukaryota</taxon>
        <taxon>Fungi</taxon>
        <taxon>Dikarya</taxon>
        <taxon>Ascomycota</taxon>
        <taxon>Pezizomycotina</taxon>
        <taxon>Lecanoromycetes</taxon>
        <taxon>OSLEUM clade</taxon>
        <taxon>Lecanoromycetidae</taxon>
        <taxon>Lecanorales</taxon>
        <taxon>Lecanorineae</taxon>
        <taxon>Parmeliaceae</taxon>
        <taxon>Imshaugia</taxon>
    </lineage>
</organism>
<reference evidence="3" key="1">
    <citation type="submission" date="2021-03" db="EMBL/GenBank/DDBJ databases">
        <authorList>
            <person name="Tagirdzhanova G."/>
        </authorList>
    </citation>
    <scope>NUCLEOTIDE SEQUENCE</scope>
</reference>
<accession>A0A8H3F493</accession>
<keyword evidence="4" id="KW-1185">Reference proteome</keyword>
<feature type="region of interest" description="Disordered" evidence="1">
    <location>
        <begin position="30"/>
        <end position="86"/>
    </location>
</feature>
<evidence type="ECO:0000313" key="3">
    <source>
        <dbReference type="EMBL" id="CAF9918207.1"/>
    </source>
</evidence>
<feature type="compositionally biased region" description="Low complexity" evidence="1">
    <location>
        <begin position="533"/>
        <end position="544"/>
    </location>
</feature>
<protein>
    <recommendedName>
        <fullName evidence="2">C2H2-type domain-containing protein</fullName>
    </recommendedName>
</protein>
<dbReference type="Pfam" id="PF26177">
    <property type="entry name" value="zf_C2H2_17_1st"/>
    <property type="match status" value="1"/>
</dbReference>
<feature type="domain" description="C2H2-type" evidence="2">
    <location>
        <begin position="459"/>
        <end position="485"/>
    </location>
</feature>
<proteinExistence type="predicted"/>
<dbReference type="AlphaFoldDB" id="A0A8H3F493"/>